<dbReference type="EMBL" id="MH271298">
    <property type="protein sequence ID" value="AWY04843.1"/>
    <property type="molecule type" value="Genomic_DNA"/>
</dbReference>
<reference evidence="2" key="1">
    <citation type="submission" date="2018-04" db="EMBL/GenBank/DDBJ databases">
        <authorList>
            <person name="Go L.Y."/>
            <person name="Mitchell J.A."/>
        </authorList>
    </citation>
    <scope>NUCLEOTIDE SEQUENCE [LARGE SCALE GENOMIC DNA]</scope>
</reference>
<dbReference type="Proteomes" id="UP000251585">
    <property type="component" value="Segment"/>
</dbReference>
<name>A0A2Z4Q5L7_9CAUD</name>
<sequence>MVTKNTSTGHTLDYDAEQVAVVAAKLLKEDAYLSALVSHDYQDEFLAPGSAGRPIKIKFPTILLPRERDINDTTSSIQLDSIVEAGTTLNLDKKMVYSAVPLSEEDLNLNLKDVSAQVVRPQAAGIAEDIEDRLATKLLAVPNDAAFSVANTPYDPANPVAFYSRLRKELRDRGIPQDSLNLVIGTGLYLDLLNAKAIQDASASGSTAALREGSVGRVAGFTVIESTRVDEFELLAFHKASVTLVTRAPAVPAGASFGETVNEGGYSIRYMRDYDADKTVDRSILATFVGVGILPTFKKKVNKTDRTVTFEEVANGGIVHLKDVNALRAPAE</sequence>
<proteinExistence type="predicted"/>
<gene>
    <name evidence="1" type="primary">6</name>
    <name evidence="1" type="ORF">PBI_FLOOF_6</name>
</gene>
<evidence type="ECO:0000313" key="1">
    <source>
        <dbReference type="EMBL" id="AWY04843.1"/>
    </source>
</evidence>
<protein>
    <submittedName>
        <fullName evidence="1">Major capsid protein</fullName>
    </submittedName>
</protein>
<keyword evidence="2" id="KW-1185">Reference proteome</keyword>
<evidence type="ECO:0000313" key="2">
    <source>
        <dbReference type="Proteomes" id="UP000251585"/>
    </source>
</evidence>
<accession>A0A2Z4Q5L7</accession>
<organism evidence="1 2">
    <name type="scientific">Microbacterium phage Floof</name>
    <dbReference type="NCBI Taxonomy" id="2201433"/>
    <lineage>
        <taxon>Viruses</taxon>
        <taxon>Duplodnaviria</taxon>
        <taxon>Heunggongvirae</taxon>
        <taxon>Uroviricota</taxon>
        <taxon>Caudoviricetes</taxon>
        <taxon>Casidaviridae</taxon>
        <taxon>Percivalvirus</taxon>
        <taxon>Percivalvirus floof</taxon>
    </lineage>
</organism>